<evidence type="ECO:0000313" key="2">
    <source>
        <dbReference type="EMBL" id="PQJ10695.1"/>
    </source>
</evidence>
<feature type="signal peptide" evidence="1">
    <location>
        <begin position="1"/>
        <end position="22"/>
    </location>
</feature>
<gene>
    <name evidence="2" type="ORF">CJD36_012035</name>
</gene>
<evidence type="ECO:0000313" key="3">
    <source>
        <dbReference type="Proteomes" id="UP000239872"/>
    </source>
</evidence>
<keyword evidence="3" id="KW-1185">Reference proteome</keyword>
<accession>A0A2S7SVR8</accession>
<sequence length="292" mass="32728">MKYTFSTIIATTALLLAGNTFAQTTTTVKTEVTTTDTAGKKKLHRNAITISNDGIYMGSNDSTWKKKKAARRFFSTISVNLGANFLQDNTNYNDPSVINYLSNVPGAKKNAQLFNLNQAKSINFNVYWLRAFKAIDHKAQKLTISSGLGLQIYNFRYDNNISYTKTPSIIQDTISFTKNKLAIDYLNVPLTFTFRTRIHKSESGKKSTWLVYGAGITAGYRISAWTKQKSDARGKVKMHDDFGLNDFNSCLTAEIGIDDVIRFYGSYQLTSIYKNNNIDQHPISIGIKLIGI</sequence>
<evidence type="ECO:0000256" key="1">
    <source>
        <dbReference type="SAM" id="SignalP"/>
    </source>
</evidence>
<feature type="chain" id="PRO_5015491925" description="Outer membrane protein beta-barrel domain-containing protein" evidence="1">
    <location>
        <begin position="23"/>
        <end position="292"/>
    </location>
</feature>
<comment type="caution">
    <text evidence="2">The sequence shown here is derived from an EMBL/GenBank/DDBJ whole genome shotgun (WGS) entry which is preliminary data.</text>
</comment>
<dbReference type="OrthoDB" id="666719at2"/>
<proteinExistence type="predicted"/>
<name>A0A2S7SVR8_9BACT</name>
<organism evidence="2 3">
    <name type="scientific">Flavipsychrobacter stenotrophus</name>
    <dbReference type="NCBI Taxonomy" id="2077091"/>
    <lineage>
        <taxon>Bacteria</taxon>
        <taxon>Pseudomonadati</taxon>
        <taxon>Bacteroidota</taxon>
        <taxon>Chitinophagia</taxon>
        <taxon>Chitinophagales</taxon>
        <taxon>Chitinophagaceae</taxon>
        <taxon>Flavipsychrobacter</taxon>
    </lineage>
</organism>
<dbReference type="Proteomes" id="UP000239872">
    <property type="component" value="Unassembled WGS sequence"/>
</dbReference>
<protein>
    <recommendedName>
        <fullName evidence="4">Outer membrane protein beta-barrel domain-containing protein</fullName>
    </recommendedName>
</protein>
<dbReference type="AlphaFoldDB" id="A0A2S7SVR8"/>
<dbReference type="RefSeq" id="WP_105039423.1">
    <property type="nucleotide sequence ID" value="NZ_PPSL01000003.1"/>
</dbReference>
<dbReference type="EMBL" id="PPSL01000003">
    <property type="protein sequence ID" value="PQJ10695.1"/>
    <property type="molecule type" value="Genomic_DNA"/>
</dbReference>
<reference evidence="2 3" key="1">
    <citation type="submission" date="2018-01" db="EMBL/GenBank/DDBJ databases">
        <title>A novel member of the phylum Bacteroidetes isolated from glacier ice.</title>
        <authorList>
            <person name="Liu Q."/>
            <person name="Xin Y.-H."/>
        </authorList>
    </citation>
    <scope>NUCLEOTIDE SEQUENCE [LARGE SCALE GENOMIC DNA]</scope>
    <source>
        <strain evidence="2 3">RB1R16</strain>
    </source>
</reference>
<evidence type="ECO:0008006" key="4">
    <source>
        <dbReference type="Google" id="ProtNLM"/>
    </source>
</evidence>
<keyword evidence="1" id="KW-0732">Signal</keyword>